<dbReference type="InterPro" id="IPR025256">
    <property type="entry name" value="TM7S3/TM198-like_dom"/>
</dbReference>
<evidence type="ECO:0000313" key="7">
    <source>
        <dbReference type="EMBL" id="SFC57529.1"/>
    </source>
</evidence>
<feature type="domain" description="TM7S3/TM198-like" evidence="6">
    <location>
        <begin position="11"/>
        <end position="195"/>
    </location>
</feature>
<name>A0A1I1K9G6_9ACTN</name>
<feature type="transmembrane region" description="Helical" evidence="5">
    <location>
        <begin position="6"/>
        <end position="24"/>
    </location>
</feature>
<gene>
    <name evidence="7" type="ORF">SAMN04487968_10852</name>
</gene>
<reference evidence="7 8" key="1">
    <citation type="submission" date="2016-10" db="EMBL/GenBank/DDBJ databases">
        <authorList>
            <person name="de Groot N.N."/>
        </authorList>
    </citation>
    <scope>NUCLEOTIDE SEQUENCE [LARGE SCALE GENOMIC DNA]</scope>
    <source>
        <strain evidence="7 8">CGMCC 1.7056</strain>
    </source>
</reference>
<dbReference type="RefSeq" id="WP_091123992.1">
    <property type="nucleotide sequence ID" value="NZ_FOLB01000008.1"/>
</dbReference>
<evidence type="ECO:0000256" key="2">
    <source>
        <dbReference type="ARBA" id="ARBA00022692"/>
    </source>
</evidence>
<protein>
    <recommendedName>
        <fullName evidence="6">TM7S3/TM198-like domain-containing protein</fullName>
    </recommendedName>
</protein>
<evidence type="ECO:0000256" key="4">
    <source>
        <dbReference type="ARBA" id="ARBA00023136"/>
    </source>
</evidence>
<evidence type="ECO:0000256" key="1">
    <source>
        <dbReference type="ARBA" id="ARBA00004141"/>
    </source>
</evidence>
<dbReference type="Pfam" id="PF13886">
    <property type="entry name" value="TM7S3_TM198"/>
    <property type="match status" value="1"/>
</dbReference>
<dbReference type="EMBL" id="FOLB01000008">
    <property type="protein sequence ID" value="SFC57529.1"/>
    <property type="molecule type" value="Genomic_DNA"/>
</dbReference>
<feature type="transmembrane region" description="Helical" evidence="5">
    <location>
        <begin position="31"/>
        <end position="49"/>
    </location>
</feature>
<keyword evidence="2 5" id="KW-0812">Transmembrane</keyword>
<feature type="transmembrane region" description="Helical" evidence="5">
    <location>
        <begin position="177"/>
        <end position="195"/>
    </location>
</feature>
<keyword evidence="4 5" id="KW-0472">Membrane</keyword>
<organism evidence="7 8">
    <name type="scientific">Nocardioides terrae</name>
    <dbReference type="NCBI Taxonomy" id="574651"/>
    <lineage>
        <taxon>Bacteria</taxon>
        <taxon>Bacillati</taxon>
        <taxon>Actinomycetota</taxon>
        <taxon>Actinomycetes</taxon>
        <taxon>Propionibacteriales</taxon>
        <taxon>Nocardioidaceae</taxon>
        <taxon>Nocardioides</taxon>
    </lineage>
</organism>
<keyword evidence="8" id="KW-1185">Reference proteome</keyword>
<evidence type="ECO:0000256" key="3">
    <source>
        <dbReference type="ARBA" id="ARBA00022989"/>
    </source>
</evidence>
<accession>A0A1I1K9G6</accession>
<evidence type="ECO:0000259" key="6">
    <source>
        <dbReference type="Pfam" id="PF13886"/>
    </source>
</evidence>
<dbReference type="STRING" id="574651.SAMN04487968_10852"/>
<comment type="subcellular location">
    <subcellularLocation>
        <location evidence="1">Membrane</location>
        <topology evidence="1">Multi-pass membrane protein</topology>
    </subcellularLocation>
</comment>
<feature type="transmembrane region" description="Helical" evidence="5">
    <location>
        <begin position="109"/>
        <end position="128"/>
    </location>
</feature>
<dbReference type="AlphaFoldDB" id="A0A1I1K9G6"/>
<proteinExistence type="predicted"/>
<feature type="transmembrane region" description="Helical" evidence="5">
    <location>
        <begin position="135"/>
        <end position="157"/>
    </location>
</feature>
<dbReference type="GO" id="GO:0016020">
    <property type="term" value="C:membrane"/>
    <property type="evidence" value="ECO:0007669"/>
    <property type="project" value="UniProtKB-SubCell"/>
</dbReference>
<evidence type="ECO:0000256" key="5">
    <source>
        <dbReference type="SAM" id="Phobius"/>
    </source>
</evidence>
<keyword evidence="3 5" id="KW-1133">Transmembrane helix</keyword>
<sequence length="219" mass="22736">MTWSGFVIGLATLVVGLVLCLRGAVVMRLLIALWAGLVGAFVGAGSIAAVTGERFLADAVAFLAAVVVGVLFATVAYTVYEVAIMVAMAAFGFTLATDTMVALGVSWSWLVALVGVLSGLVLGLGALVMDLPIILLVLLSAFTGSSVTLTGLVFLTGTVTPGDLADESTSSVLQDRWWWWTAYVALALIGAMMQVRLLRSWMTPVHAGWNGRSAGSPVG</sequence>
<dbReference type="Proteomes" id="UP000198832">
    <property type="component" value="Unassembled WGS sequence"/>
</dbReference>
<feature type="transmembrane region" description="Helical" evidence="5">
    <location>
        <begin position="55"/>
        <end position="75"/>
    </location>
</feature>
<evidence type="ECO:0000313" key="8">
    <source>
        <dbReference type="Proteomes" id="UP000198832"/>
    </source>
</evidence>